<evidence type="ECO:0000313" key="4">
    <source>
        <dbReference type="EMBL" id="KAJ7360883.1"/>
    </source>
</evidence>
<keyword evidence="1" id="KW-0694">RNA-binding</keyword>
<protein>
    <recommendedName>
        <fullName evidence="1">RNA-dependent RNA polymerase</fullName>
        <ecNumber evidence="1">2.7.7.48</ecNumber>
    </recommendedName>
</protein>
<feature type="compositionally biased region" description="Low complexity" evidence="2">
    <location>
        <begin position="111"/>
        <end position="124"/>
    </location>
</feature>
<sequence>MLRGRDLRGRPRLRPGLSAMDPPEIPTPRPRPLQASSTQTSINSTASSSNSLFSAMSRTSSMSSVESGPRTSSPLKRGAEAQQDSSASPSKSRKLCGTQSASSQSPMLECSSSAEMSSPHPSSSDSFSLHALFGGIHGSALEKYEIAHSTEVQKLFDARGVALGVQWELARGVSTGKWTWDQIATQMDTSKHMFLGTNSKIAWKVPNIMRGREVSESESCDLAVWNEVDREHRAMQEGKSRGLGLIEEPWEHWDGQSTYYGGQIEYPLRLTKTGNPDQPYKVCLEKPKKGRSHRFARDLGSPSILHLSIPPKLVQEEGDDLRAFLVKRFIINGRVYVPIPPKDVTSVYLIQTKENHERRTLAYYGDKSRISFDEFVQRHNPLDLNSQQPFSKWTARWALGLSTSVPVLEFEKENILSLPDIYAEGWDADIKPPAEKIMTDGSGWINRAGLLAITKRVGYPSLPTAVQGRIGGAKGLWSLHPTDEDDEPRIWIRDSQLKIQLSGDHRVHRIFDLLRASRPSQTDGRARLSEQSILCLSHNGIPDDVLASLLVAGLEAIVKPLLNWAPGAMGLLWRAVEGMGSVAGTRMQRIAGSKSRVMGFRDREPDEVIGDAELVDTATSSRSGRDRGGGPLGLHEQAIELIQAGFHPASCAYLNDKLRYIIDVETRSVIDKYRISLPESTASEAFVIPDPLGVLKENEIYYRSSNPMKNPTTQTLFQTLKGPVIVGRYPMRLPCDMQLVTAVDIPELHNWPDVVIASTAGKHSLLSLLGGGDYDGDTVVFIWLDEFCQNFGPNQPLTPAPEGFMLNFNKEVKTVEQVGEELRCSSPEESQRAFQGYLLNGLRDSQVGLYSYFHDNAIYRHGYDHANAVLMAYIGNTLLDAGKTGLCLKNEVFLEHQRAFGHKRPKNNNWIGPPRDSSQPFILQTLSNAGNVKRDQLLREHDLASGKLPERFEEFKKDDDLLSPYLLVKAKSEAPAAWASFYLLELEEIKRHVDSAYKLYRQIYPLKEDKAQRATLVLSAQEKFAEAIPKIEFICAQELEQVKASYAYGLKEEFGFTVAFNTLITIKARASPGGMAANCRVFDELKTISGAASRAVLDDDDDV</sequence>
<evidence type="ECO:0000313" key="5">
    <source>
        <dbReference type="Proteomes" id="UP001218218"/>
    </source>
</evidence>
<feature type="compositionally biased region" description="Polar residues" evidence="2">
    <location>
        <begin position="97"/>
        <end position="106"/>
    </location>
</feature>
<accession>A0AAD7AJQ4</accession>
<dbReference type="GO" id="GO:0003968">
    <property type="term" value="F:RNA-directed RNA polymerase activity"/>
    <property type="evidence" value="ECO:0007669"/>
    <property type="project" value="UniProtKB-KW"/>
</dbReference>
<keyword evidence="1" id="KW-0548">Nucleotidyltransferase</keyword>
<dbReference type="PANTHER" id="PTHR23079">
    <property type="entry name" value="RNA-DEPENDENT RNA POLYMERASE"/>
    <property type="match status" value="1"/>
</dbReference>
<feature type="compositionally biased region" description="Low complexity" evidence="2">
    <location>
        <begin position="35"/>
        <end position="67"/>
    </location>
</feature>
<reference evidence="4" key="1">
    <citation type="submission" date="2023-03" db="EMBL/GenBank/DDBJ databases">
        <title>Massive genome expansion in bonnet fungi (Mycena s.s.) driven by repeated elements and novel gene families across ecological guilds.</title>
        <authorList>
            <consortium name="Lawrence Berkeley National Laboratory"/>
            <person name="Harder C.B."/>
            <person name="Miyauchi S."/>
            <person name="Viragh M."/>
            <person name="Kuo A."/>
            <person name="Thoen E."/>
            <person name="Andreopoulos B."/>
            <person name="Lu D."/>
            <person name="Skrede I."/>
            <person name="Drula E."/>
            <person name="Henrissat B."/>
            <person name="Morin E."/>
            <person name="Kohler A."/>
            <person name="Barry K."/>
            <person name="LaButti K."/>
            <person name="Morin E."/>
            <person name="Salamov A."/>
            <person name="Lipzen A."/>
            <person name="Mereny Z."/>
            <person name="Hegedus B."/>
            <person name="Baldrian P."/>
            <person name="Stursova M."/>
            <person name="Weitz H."/>
            <person name="Taylor A."/>
            <person name="Grigoriev I.V."/>
            <person name="Nagy L.G."/>
            <person name="Martin F."/>
            <person name="Kauserud H."/>
        </authorList>
    </citation>
    <scope>NUCLEOTIDE SEQUENCE</scope>
    <source>
        <strain evidence="4">CBHHK002</strain>
    </source>
</reference>
<feature type="domain" description="RDRP core" evidence="3">
    <location>
        <begin position="279"/>
        <end position="890"/>
    </location>
</feature>
<dbReference type="EC" id="2.7.7.48" evidence="1"/>
<dbReference type="InterPro" id="IPR007855">
    <property type="entry name" value="RDRP"/>
</dbReference>
<dbReference type="AlphaFoldDB" id="A0AAD7AJQ4"/>
<comment type="similarity">
    <text evidence="1">Belongs to the RdRP family.</text>
</comment>
<evidence type="ECO:0000259" key="3">
    <source>
        <dbReference type="Pfam" id="PF05183"/>
    </source>
</evidence>
<evidence type="ECO:0000256" key="2">
    <source>
        <dbReference type="SAM" id="MobiDB-lite"/>
    </source>
</evidence>
<dbReference type="PANTHER" id="PTHR23079:SF14">
    <property type="entry name" value="RNA-DEPENDENT RNA POLYMERASE"/>
    <property type="match status" value="1"/>
</dbReference>
<feature type="region of interest" description="Disordered" evidence="2">
    <location>
        <begin position="1"/>
        <end position="124"/>
    </location>
</feature>
<dbReference type="EMBL" id="JARIHO010000005">
    <property type="protein sequence ID" value="KAJ7360883.1"/>
    <property type="molecule type" value="Genomic_DNA"/>
</dbReference>
<comment type="catalytic activity">
    <reaction evidence="1">
        <text>RNA(n) + a ribonucleoside 5'-triphosphate = RNA(n+1) + diphosphate</text>
        <dbReference type="Rhea" id="RHEA:21248"/>
        <dbReference type="Rhea" id="RHEA-COMP:14527"/>
        <dbReference type="Rhea" id="RHEA-COMP:17342"/>
        <dbReference type="ChEBI" id="CHEBI:33019"/>
        <dbReference type="ChEBI" id="CHEBI:61557"/>
        <dbReference type="ChEBI" id="CHEBI:140395"/>
        <dbReference type="EC" id="2.7.7.48"/>
    </reaction>
</comment>
<organism evidence="4 5">
    <name type="scientific">Mycena albidolilacea</name>
    <dbReference type="NCBI Taxonomy" id="1033008"/>
    <lineage>
        <taxon>Eukaryota</taxon>
        <taxon>Fungi</taxon>
        <taxon>Dikarya</taxon>
        <taxon>Basidiomycota</taxon>
        <taxon>Agaricomycotina</taxon>
        <taxon>Agaricomycetes</taxon>
        <taxon>Agaricomycetidae</taxon>
        <taxon>Agaricales</taxon>
        <taxon>Marasmiineae</taxon>
        <taxon>Mycenaceae</taxon>
        <taxon>Mycena</taxon>
    </lineage>
</organism>
<dbReference type="Pfam" id="PF05183">
    <property type="entry name" value="RdRP"/>
    <property type="match status" value="1"/>
</dbReference>
<dbReference type="GO" id="GO:0030422">
    <property type="term" value="P:siRNA processing"/>
    <property type="evidence" value="ECO:0007669"/>
    <property type="project" value="TreeGrafter"/>
</dbReference>
<dbReference type="Proteomes" id="UP001218218">
    <property type="component" value="Unassembled WGS sequence"/>
</dbReference>
<comment type="caution">
    <text evidence="4">The sequence shown here is derived from an EMBL/GenBank/DDBJ whole genome shotgun (WGS) entry which is preliminary data.</text>
</comment>
<name>A0AAD7AJQ4_9AGAR</name>
<dbReference type="GO" id="GO:0031380">
    <property type="term" value="C:nuclear RNA-directed RNA polymerase complex"/>
    <property type="evidence" value="ECO:0007669"/>
    <property type="project" value="TreeGrafter"/>
</dbReference>
<keyword evidence="5" id="KW-1185">Reference proteome</keyword>
<keyword evidence="1" id="KW-0808">Transferase</keyword>
<dbReference type="GO" id="GO:0003723">
    <property type="term" value="F:RNA binding"/>
    <property type="evidence" value="ECO:0007669"/>
    <property type="project" value="UniProtKB-KW"/>
</dbReference>
<gene>
    <name evidence="4" type="ORF">DFH08DRAFT_360755</name>
</gene>
<dbReference type="InterPro" id="IPR057596">
    <property type="entry name" value="RDRP_core"/>
</dbReference>
<keyword evidence="1" id="KW-0696">RNA-directed RNA polymerase</keyword>
<evidence type="ECO:0000256" key="1">
    <source>
        <dbReference type="RuleBase" id="RU363098"/>
    </source>
</evidence>
<proteinExistence type="inferred from homology"/>